<dbReference type="Proteomes" id="UP000596660">
    <property type="component" value="Unplaced"/>
</dbReference>
<dbReference type="Gramene" id="AUR62040453-RA">
    <property type="protein sequence ID" value="AUR62040453-RA:cds"/>
    <property type="gene ID" value="AUR62040453"/>
</dbReference>
<dbReference type="PANTHER" id="PTHR34835">
    <property type="entry name" value="OS07G0283600 PROTEIN-RELATED"/>
    <property type="match status" value="1"/>
</dbReference>
<dbReference type="EnsemblPlants" id="AUR62040453-RA">
    <property type="protein sequence ID" value="AUR62040453-RA:cds"/>
    <property type="gene ID" value="AUR62040453"/>
</dbReference>
<evidence type="ECO:0000313" key="1">
    <source>
        <dbReference type="EnsemblPlants" id="AUR62040453-RA:cds"/>
    </source>
</evidence>
<protein>
    <submittedName>
        <fullName evidence="1">Uncharacterized protein</fullName>
    </submittedName>
</protein>
<dbReference type="AlphaFoldDB" id="A0A803N4T6"/>
<organism evidence="1 2">
    <name type="scientific">Chenopodium quinoa</name>
    <name type="common">Quinoa</name>
    <dbReference type="NCBI Taxonomy" id="63459"/>
    <lineage>
        <taxon>Eukaryota</taxon>
        <taxon>Viridiplantae</taxon>
        <taxon>Streptophyta</taxon>
        <taxon>Embryophyta</taxon>
        <taxon>Tracheophyta</taxon>
        <taxon>Spermatophyta</taxon>
        <taxon>Magnoliopsida</taxon>
        <taxon>eudicotyledons</taxon>
        <taxon>Gunneridae</taxon>
        <taxon>Pentapetalae</taxon>
        <taxon>Caryophyllales</taxon>
        <taxon>Chenopodiaceae</taxon>
        <taxon>Chenopodioideae</taxon>
        <taxon>Atripliceae</taxon>
        <taxon>Chenopodium</taxon>
    </lineage>
</organism>
<name>A0A803N4T6_CHEQI</name>
<sequence length="455" mass="49922">MAARAGGYARPSKAACPRKPIFGLGQQNEQLEQLALHSATSTASAAMPRKLVNAYCTCCSRNCCCCLLGTNATATCACLVRVVVLCGELLGHEGLLGRVPFIVASALEELKMKRMVVKDEEREGDFPARVGQAVVVVALRKEKGGYSEHMTLTAMDSSVPTDPNNAKDYMNVHLERIMNSIEKEAIADVGSSGVATDVGSSGAGADVGSSWVVVAEEKLSEKNHKRIKLVTTKVQGSKSVVYGTFRNRMSPSSVVNVFKKLSEDQLIAIRAIGFGSLQFLKVSLLPLQLGFWLVKQFDAQSCSLNIPDSEPFKITEQHVHEVLGLPVGGMEIDANVFSKDDKVITQWKKQFKKNSLSVNIGELSLYLKNHKSARPMFKRNFVVLCVSTLMSGGQNKNVNHDILRYLTSVDKINDLNWSKFILDSLVKAEMKWDELPTRYFTGSLLFLMGFLLDTS</sequence>
<accession>A0A803N4T6</accession>
<keyword evidence="2" id="KW-1185">Reference proteome</keyword>
<reference evidence="1" key="2">
    <citation type="submission" date="2021-03" db="UniProtKB">
        <authorList>
            <consortium name="EnsemblPlants"/>
        </authorList>
    </citation>
    <scope>IDENTIFICATION</scope>
</reference>
<reference evidence="1" key="1">
    <citation type="journal article" date="2017" name="Nature">
        <title>The genome of Chenopodium quinoa.</title>
        <authorList>
            <person name="Jarvis D.E."/>
            <person name="Ho Y.S."/>
            <person name="Lightfoot D.J."/>
            <person name="Schmoeckel S.M."/>
            <person name="Li B."/>
            <person name="Borm T.J.A."/>
            <person name="Ohyanagi H."/>
            <person name="Mineta K."/>
            <person name="Michell C.T."/>
            <person name="Saber N."/>
            <person name="Kharbatia N.M."/>
            <person name="Rupper R.R."/>
            <person name="Sharp A.R."/>
            <person name="Dally N."/>
            <person name="Boughton B.A."/>
            <person name="Woo Y.H."/>
            <person name="Gao G."/>
            <person name="Schijlen E.G.W.M."/>
            <person name="Guo X."/>
            <person name="Momin A.A."/>
            <person name="Negrao S."/>
            <person name="Al-Babili S."/>
            <person name="Gehring C."/>
            <person name="Roessner U."/>
            <person name="Jung C."/>
            <person name="Murphy K."/>
            <person name="Arold S.T."/>
            <person name="Gojobori T."/>
            <person name="van der Linden C.G."/>
            <person name="van Loo E.N."/>
            <person name="Jellen E.N."/>
            <person name="Maughan P.J."/>
            <person name="Tester M."/>
        </authorList>
    </citation>
    <scope>NUCLEOTIDE SEQUENCE [LARGE SCALE GENOMIC DNA]</scope>
    <source>
        <strain evidence="1">cv. PI 614886</strain>
    </source>
</reference>
<proteinExistence type="predicted"/>
<evidence type="ECO:0000313" key="2">
    <source>
        <dbReference type="Proteomes" id="UP000596660"/>
    </source>
</evidence>
<dbReference type="PANTHER" id="PTHR34835:SF90">
    <property type="entry name" value="AMINOTRANSFERASE-LIKE PLANT MOBILE DOMAIN-CONTAINING PROTEIN"/>
    <property type="match status" value="1"/>
</dbReference>